<proteinExistence type="predicted"/>
<dbReference type="GeneID" id="64854633"/>
<dbReference type="KEGG" id="vg:64854633"/>
<keyword evidence="1" id="KW-1133">Transmembrane helix</keyword>
<accession>A0A220NRV5</accession>
<dbReference type="EMBL" id="KY965063">
    <property type="protein sequence ID" value="ASJ79544.1"/>
    <property type="molecule type" value="Genomic_DNA"/>
</dbReference>
<feature type="transmembrane region" description="Helical" evidence="1">
    <location>
        <begin position="77"/>
        <end position="93"/>
    </location>
</feature>
<evidence type="ECO:0000313" key="3">
    <source>
        <dbReference type="Proteomes" id="UP000222302"/>
    </source>
</evidence>
<organism evidence="2 3">
    <name type="scientific">Mycobacterium phage PurpleHaze</name>
    <dbReference type="NCBI Taxonomy" id="1983577"/>
    <lineage>
        <taxon>Viruses</taxon>
        <taxon>Duplodnaviria</taxon>
        <taxon>Heunggongvirae</taxon>
        <taxon>Uroviricota</taxon>
        <taxon>Caudoviricetes</taxon>
        <taxon>Microwolfvirus</taxon>
        <taxon>Microwolfvirus purplehaze</taxon>
    </lineage>
</organism>
<reference evidence="2 3" key="1">
    <citation type="submission" date="2017-04" db="EMBL/GenBank/DDBJ databases">
        <authorList>
            <person name="Amato S."/>
            <person name="Cagatay S."/>
            <person name="Craw N."/>
            <person name="Deshpande R."/>
            <person name="Haddad J."/>
            <person name="Ng W."/>
            <person name="Russell D.A."/>
            <person name="Garlena R.A."/>
            <person name="Pope W.H."/>
            <person name="Jacobs-Sera J."/>
            <person name="Hatfull G.F."/>
        </authorList>
    </citation>
    <scope>NUCLEOTIDE SEQUENCE [LARGE SCALE GENOMIC DNA]</scope>
</reference>
<evidence type="ECO:0000256" key="1">
    <source>
        <dbReference type="SAM" id="Phobius"/>
    </source>
</evidence>
<gene>
    <name evidence="2" type="primary">31</name>
    <name evidence="2" type="ORF">SEA_PURPLEHAZE_31</name>
</gene>
<keyword evidence="3" id="KW-1185">Reference proteome</keyword>
<feature type="transmembrane region" description="Helical" evidence="1">
    <location>
        <begin position="47"/>
        <end position="65"/>
    </location>
</feature>
<sequence length="105" mass="11525">MAAIDDTQPLDLSELFDEQDDDLGLNDLIGISDEEVEEARKKVPEPALVRGGIMAVVGLVAFILGKQIDTTWVEPVMDVYVVAAPLALAWWIRRNVTPVGKHRAS</sequence>
<evidence type="ECO:0000313" key="2">
    <source>
        <dbReference type="EMBL" id="ASJ79544.1"/>
    </source>
</evidence>
<keyword evidence="1" id="KW-0812">Transmembrane</keyword>
<protein>
    <submittedName>
        <fullName evidence="2">Minor tail protein</fullName>
    </submittedName>
</protein>
<dbReference type="Proteomes" id="UP000222302">
    <property type="component" value="Segment"/>
</dbReference>
<dbReference type="RefSeq" id="YP_010059989.1">
    <property type="nucleotide sequence ID" value="NC_054759.1"/>
</dbReference>
<keyword evidence="1" id="KW-0472">Membrane</keyword>
<name>A0A220NRV5_9CAUD</name>